<dbReference type="AlphaFoldDB" id="F2IZY3"/>
<evidence type="ECO:0000313" key="3">
    <source>
        <dbReference type="Proteomes" id="UP000008130"/>
    </source>
</evidence>
<sequence length="268" mass="29287">MSARLEITILGCGSSGGVPRLGNDWGDCDPAEPRNRRLRCSILVRRLGAGGATTVLVDTGPDMRQQLLDADVEDLDAVLYTHAHADHLHGIDDLRMLAIRHRRRVPVYMDEKTSRRAHAAFGYCFATPPGSSYPPILDEVRLTAGVPAVIDGAGGALSFLPIEVNHGEIDALGFRFEDVAYLPDVSEIPEVAVTQFAGLRLWIVDALRHKPHPSHFCLTDALTWIADLAPRRAVLTNMHNDMDYAALVRDLPAGVEPAHDGMIIELPL</sequence>
<evidence type="ECO:0000313" key="2">
    <source>
        <dbReference type="EMBL" id="ADZ70709.1"/>
    </source>
</evidence>
<dbReference type="HOGENOM" id="CLU_044538_2_1_5"/>
<feature type="domain" description="Metallo-beta-lactamase" evidence="1">
    <location>
        <begin position="38"/>
        <end position="239"/>
    </location>
</feature>
<keyword evidence="2" id="KW-0808">Transferase</keyword>
<name>F2IZY3_POLGS</name>
<dbReference type="PANTHER" id="PTHR42663">
    <property type="entry name" value="HYDROLASE C777.06C-RELATED-RELATED"/>
    <property type="match status" value="1"/>
</dbReference>
<dbReference type="PANTHER" id="PTHR42663:SF6">
    <property type="entry name" value="HYDROLASE C777.06C-RELATED"/>
    <property type="match status" value="1"/>
</dbReference>
<gene>
    <name evidence="2" type="ordered locus">SL003B_2284</name>
</gene>
<dbReference type="Proteomes" id="UP000008130">
    <property type="component" value="Chromosome"/>
</dbReference>
<dbReference type="RefSeq" id="WP_013653024.1">
    <property type="nucleotide sequence ID" value="NC_015259.1"/>
</dbReference>
<accession>F2IZY3</accession>
<dbReference type="SMART" id="SM00849">
    <property type="entry name" value="Lactamase_B"/>
    <property type="match status" value="1"/>
</dbReference>
<proteinExistence type="predicted"/>
<dbReference type="SUPFAM" id="SSF56281">
    <property type="entry name" value="Metallo-hydrolase/oxidoreductase"/>
    <property type="match status" value="1"/>
</dbReference>
<protein>
    <submittedName>
        <fullName evidence="2">Lipoyltransferase, putative</fullName>
    </submittedName>
</protein>
<dbReference type="GO" id="GO:0016740">
    <property type="term" value="F:transferase activity"/>
    <property type="evidence" value="ECO:0007669"/>
    <property type="project" value="UniProtKB-KW"/>
</dbReference>
<dbReference type="CDD" id="cd16279">
    <property type="entry name" value="metallo-hydrolase-like_MBL-fold"/>
    <property type="match status" value="1"/>
</dbReference>
<dbReference type="KEGG" id="pgv:SL003B_2284"/>
<dbReference type="STRING" id="991905.SL003B_2284"/>
<dbReference type="PATRIC" id="fig|991905.3.peg.2340"/>
<dbReference type="Pfam" id="PF12706">
    <property type="entry name" value="Lactamase_B_2"/>
    <property type="match status" value="1"/>
</dbReference>
<dbReference type="InterPro" id="IPR036866">
    <property type="entry name" value="RibonucZ/Hydroxyglut_hydro"/>
</dbReference>
<dbReference type="eggNOG" id="COG1235">
    <property type="taxonomic scope" value="Bacteria"/>
</dbReference>
<dbReference type="Gene3D" id="3.60.15.10">
    <property type="entry name" value="Ribonuclease Z/Hydroxyacylglutathione hydrolase-like"/>
    <property type="match status" value="1"/>
</dbReference>
<dbReference type="InterPro" id="IPR001279">
    <property type="entry name" value="Metallo-B-lactamas"/>
</dbReference>
<reference evidence="2 3" key="1">
    <citation type="journal article" date="2011" name="J. Bacteriol.">
        <title>Complete genome sequence of Polymorphum gilvum SL003B-26A1T, a crude oil-degrading bacterium from oil-polluted saline soil.</title>
        <authorList>
            <person name="Li S.G."/>
            <person name="Tang Y.Q."/>
            <person name="Nie Y."/>
            <person name="Cai M."/>
            <person name="Wu X.L."/>
        </authorList>
    </citation>
    <scope>NUCLEOTIDE SEQUENCE [LARGE SCALE GENOMIC DNA]</scope>
    <source>
        <strain evidence="3">LMG 25793 / CGMCC 1.9160 / SL003B-26A1</strain>
    </source>
</reference>
<keyword evidence="3" id="KW-1185">Reference proteome</keyword>
<dbReference type="OrthoDB" id="9781189at2"/>
<evidence type="ECO:0000259" key="1">
    <source>
        <dbReference type="SMART" id="SM00849"/>
    </source>
</evidence>
<dbReference type="EMBL" id="CP002568">
    <property type="protein sequence ID" value="ADZ70709.1"/>
    <property type="molecule type" value="Genomic_DNA"/>
</dbReference>
<organism evidence="2 3">
    <name type="scientific">Polymorphum gilvum (strain LMG 25793 / CGMCC 1.9160 / SL003B-26A1)</name>
    <dbReference type="NCBI Taxonomy" id="991905"/>
    <lineage>
        <taxon>Bacteria</taxon>
        <taxon>Pseudomonadati</taxon>
        <taxon>Pseudomonadota</taxon>
        <taxon>Alphaproteobacteria</taxon>
        <taxon>Rhodobacterales</taxon>
        <taxon>Paracoccaceae</taxon>
        <taxon>Polymorphum</taxon>
    </lineage>
</organism>